<dbReference type="PRINTS" id="PR01021">
    <property type="entry name" value="OMPADOMAIN"/>
</dbReference>
<dbReference type="PANTHER" id="PTHR30329:SF21">
    <property type="entry name" value="LIPOPROTEIN YIAD-RELATED"/>
    <property type="match status" value="1"/>
</dbReference>
<dbReference type="EMBL" id="JBEWLZ010000004">
    <property type="protein sequence ID" value="MET1490167.1"/>
    <property type="molecule type" value="Genomic_DNA"/>
</dbReference>
<name>A0ABV2CQX8_9RHOO</name>
<dbReference type="RefSeq" id="WP_345923709.1">
    <property type="nucleotide sequence ID" value="NZ_JBDIVF010000001.1"/>
</dbReference>
<evidence type="ECO:0000256" key="4">
    <source>
        <dbReference type="PROSITE-ProRule" id="PRU00473"/>
    </source>
</evidence>
<dbReference type="InterPro" id="IPR050330">
    <property type="entry name" value="Bact_OuterMem_StrucFunc"/>
</dbReference>
<dbReference type="SUPFAM" id="SSF103088">
    <property type="entry name" value="OmpA-like"/>
    <property type="match status" value="1"/>
</dbReference>
<dbReference type="PANTHER" id="PTHR30329">
    <property type="entry name" value="STATOR ELEMENT OF FLAGELLAR MOTOR COMPLEX"/>
    <property type="match status" value="1"/>
</dbReference>
<evidence type="ECO:0000259" key="6">
    <source>
        <dbReference type="PROSITE" id="PS51123"/>
    </source>
</evidence>
<dbReference type="PROSITE" id="PS51123">
    <property type="entry name" value="OMPA_2"/>
    <property type="match status" value="1"/>
</dbReference>
<keyword evidence="8" id="KW-1185">Reference proteome</keyword>
<dbReference type="PROSITE" id="PS51257">
    <property type="entry name" value="PROKAR_LIPOPROTEIN"/>
    <property type="match status" value="1"/>
</dbReference>
<evidence type="ECO:0000256" key="3">
    <source>
        <dbReference type="ARBA" id="ARBA00023237"/>
    </source>
</evidence>
<dbReference type="InterPro" id="IPR006665">
    <property type="entry name" value="OmpA-like"/>
</dbReference>
<proteinExistence type="predicted"/>
<comment type="caution">
    <text evidence="7">The sequence shown here is derived from an EMBL/GenBank/DDBJ whole genome shotgun (WGS) entry which is preliminary data.</text>
</comment>
<comment type="subcellular location">
    <subcellularLocation>
        <location evidence="1">Cell outer membrane</location>
    </subcellularLocation>
</comment>
<dbReference type="Proteomes" id="UP001548590">
    <property type="component" value="Unassembled WGS sequence"/>
</dbReference>
<dbReference type="InterPro" id="IPR036737">
    <property type="entry name" value="OmpA-like_sf"/>
</dbReference>
<keyword evidence="3" id="KW-0998">Cell outer membrane</keyword>
<dbReference type="Pfam" id="PF00691">
    <property type="entry name" value="OmpA"/>
    <property type="match status" value="1"/>
</dbReference>
<feature type="chain" id="PRO_5045728531" evidence="5">
    <location>
        <begin position="26"/>
        <end position="231"/>
    </location>
</feature>
<evidence type="ECO:0000256" key="2">
    <source>
        <dbReference type="ARBA" id="ARBA00023136"/>
    </source>
</evidence>
<feature type="signal peptide" evidence="5">
    <location>
        <begin position="1"/>
        <end position="25"/>
    </location>
</feature>
<accession>A0ABV2CQX8</accession>
<protein>
    <submittedName>
        <fullName evidence="7">OmpA family protein</fullName>
    </submittedName>
</protein>
<sequence length="231" mass="23439">MFKKTVSLAVATVFTLSTLSGCASLADSKAGSTGAGAGAGALLGAAISKGTGGRHTARDAAIGAAVGALGGYLWSSHMQKQKAEMEAAAAGTGIEVTQTADNQLKLEVPSDVSFDTNRADIKPNLAPVLDRFAQTLNANTATTVRVIGHTDSRGSDAINNPLSVNRAASVREYLSARGVQASRISIDGRGSREPIADNNSDAGRARNRRVEIFVAEAAPGGNSAAPAGNGY</sequence>
<dbReference type="Pfam" id="PF13488">
    <property type="entry name" value="Gly-zipper_Omp"/>
    <property type="match status" value="1"/>
</dbReference>
<keyword evidence="2 4" id="KW-0472">Membrane</keyword>
<gene>
    <name evidence="7" type="ORF">ABVT11_10035</name>
</gene>
<dbReference type="InterPro" id="IPR039567">
    <property type="entry name" value="Gly-zipper"/>
</dbReference>
<evidence type="ECO:0000256" key="5">
    <source>
        <dbReference type="SAM" id="SignalP"/>
    </source>
</evidence>
<evidence type="ECO:0000313" key="7">
    <source>
        <dbReference type="EMBL" id="MET1490167.1"/>
    </source>
</evidence>
<evidence type="ECO:0000256" key="1">
    <source>
        <dbReference type="ARBA" id="ARBA00004442"/>
    </source>
</evidence>
<dbReference type="Gene3D" id="3.30.1330.60">
    <property type="entry name" value="OmpA-like domain"/>
    <property type="match status" value="1"/>
</dbReference>
<evidence type="ECO:0000313" key="8">
    <source>
        <dbReference type="Proteomes" id="UP001548590"/>
    </source>
</evidence>
<dbReference type="CDD" id="cd07185">
    <property type="entry name" value="OmpA_C-like"/>
    <property type="match status" value="1"/>
</dbReference>
<dbReference type="InterPro" id="IPR006664">
    <property type="entry name" value="OMP_bac"/>
</dbReference>
<organism evidence="7 8">
    <name type="scientific">Uliginosibacterium paludis</name>
    <dbReference type="NCBI Taxonomy" id="1615952"/>
    <lineage>
        <taxon>Bacteria</taxon>
        <taxon>Pseudomonadati</taxon>
        <taxon>Pseudomonadota</taxon>
        <taxon>Betaproteobacteria</taxon>
        <taxon>Rhodocyclales</taxon>
        <taxon>Zoogloeaceae</taxon>
        <taxon>Uliginosibacterium</taxon>
    </lineage>
</organism>
<keyword evidence="5" id="KW-0732">Signal</keyword>
<dbReference type="PRINTS" id="PR01023">
    <property type="entry name" value="NAFLGMOTY"/>
</dbReference>
<feature type="domain" description="OmpA-like" evidence="6">
    <location>
        <begin position="101"/>
        <end position="218"/>
    </location>
</feature>
<reference evidence="7 8" key="1">
    <citation type="submission" date="2024-07" db="EMBL/GenBank/DDBJ databases">
        <title>Uliginosibacterium paludis KCTC:42655.</title>
        <authorList>
            <person name="Kim M.K."/>
        </authorList>
    </citation>
    <scope>NUCLEOTIDE SEQUENCE [LARGE SCALE GENOMIC DNA]</scope>
    <source>
        <strain evidence="7 8">KCTC 42655</strain>
    </source>
</reference>